<feature type="binding site" evidence="9">
    <location>
        <position position="130"/>
    </location>
    <ligand>
        <name>(2S)-2-hydroxy-3-oxobutyl phosphate</name>
        <dbReference type="ChEBI" id="CHEBI:58830"/>
    </ligand>
</feature>
<dbReference type="GO" id="GO:0009231">
    <property type="term" value="P:riboflavin biosynthetic process"/>
    <property type="evidence" value="ECO:0007669"/>
    <property type="project" value="UniProtKB-UniRule"/>
</dbReference>
<organism evidence="11">
    <name type="scientific">Pseudomonas putida</name>
    <name type="common">Arthrobacter siderocapsulatus</name>
    <dbReference type="NCBI Taxonomy" id="303"/>
    <lineage>
        <taxon>Bacteria</taxon>
        <taxon>Pseudomonadati</taxon>
        <taxon>Pseudomonadota</taxon>
        <taxon>Gammaproteobacteria</taxon>
        <taxon>Pseudomonadales</taxon>
        <taxon>Pseudomonadaceae</taxon>
        <taxon>Pseudomonas</taxon>
    </lineage>
</organism>
<dbReference type="UniPathway" id="UPA00275">
    <property type="reaction ID" value="UER00404"/>
</dbReference>
<feature type="binding site" evidence="9">
    <location>
        <begin position="83"/>
        <end position="85"/>
    </location>
    <ligand>
        <name>5-amino-6-(D-ribitylamino)uracil</name>
        <dbReference type="ChEBI" id="CHEBI:15934"/>
    </ligand>
</feature>
<dbReference type="Pfam" id="PF00885">
    <property type="entry name" value="DMRL_synthase"/>
    <property type="match status" value="1"/>
</dbReference>
<dbReference type="AlphaFoldDB" id="M4YCD0"/>
<evidence type="ECO:0000313" key="11">
    <source>
        <dbReference type="EMBL" id="AGI42837.1"/>
    </source>
</evidence>
<comment type="pathway">
    <text evidence="1 9">Cofactor biosynthesis; riboflavin biosynthesis; riboflavin from 2-hydroxy-3-oxobutyl phosphate and 5-amino-6-(D-ribitylamino)uracil: step 1/2.</text>
</comment>
<evidence type="ECO:0000256" key="5">
    <source>
        <dbReference type="ARBA" id="ARBA00022679"/>
    </source>
</evidence>
<comment type="similarity">
    <text evidence="2 9">Belongs to the DMRL synthase family.</text>
</comment>
<comment type="function">
    <text evidence="7 9">Catalyzes the formation of 6,7-dimethyl-8-ribityllumazine by condensation of 5-amino-6-(D-ribitylamino)uracil with 3,4-dihydroxy-2-butanone 4-phosphate. This is the penultimate step in the biosynthesis of riboflavin.</text>
</comment>
<name>M4YCD0_PSEPU</name>
<dbReference type="EC" id="2.5.1.78" evidence="3 9"/>
<feature type="binding site" evidence="9">
    <location>
        <begin position="88"/>
        <end position="89"/>
    </location>
    <ligand>
        <name>(2S)-2-hydroxy-3-oxobutyl phosphate</name>
        <dbReference type="ChEBI" id="CHEBI:58830"/>
    </ligand>
</feature>
<dbReference type="Gene3D" id="3.40.50.960">
    <property type="entry name" value="Lumazine/riboflavin synthase"/>
    <property type="match status" value="1"/>
</dbReference>
<feature type="binding site" evidence="9">
    <location>
        <position position="25"/>
    </location>
    <ligand>
        <name>5-amino-6-(D-ribitylamino)uracil</name>
        <dbReference type="ChEBI" id="CHEBI:15934"/>
    </ligand>
</feature>
<comment type="subunit">
    <text evidence="9">Forms an icosahedral capsid composed of 60 subunits, arranged as a dodecamer of pentamers.</text>
</comment>
<feature type="binding site" evidence="9">
    <location>
        <begin position="59"/>
        <end position="61"/>
    </location>
    <ligand>
        <name>5-amino-6-(D-ribitylamino)uracil</name>
        <dbReference type="ChEBI" id="CHEBI:15934"/>
    </ligand>
</feature>
<dbReference type="GO" id="GO:0000906">
    <property type="term" value="F:6,7-dimethyl-8-ribityllumazine synthase activity"/>
    <property type="evidence" value="ECO:0007669"/>
    <property type="project" value="UniProtKB-UniRule"/>
</dbReference>
<dbReference type="PANTHER" id="PTHR21058">
    <property type="entry name" value="6,7-DIMETHYL-8-RIBITYLLUMAZINE SYNTHASE DMRL SYNTHASE LUMAZINE SYNTHASE"/>
    <property type="match status" value="1"/>
</dbReference>
<evidence type="ECO:0000256" key="10">
    <source>
        <dbReference type="SAM" id="MobiDB-lite"/>
    </source>
</evidence>
<reference evidence="11" key="1">
    <citation type="journal article" date="2013" name="Appl. Environ. Microbiol.">
        <title>Camphor pathway redux: functional recombinant expression of 2,5- and 3,6-diketocamphane monooxygenases of Pseudomonas putida ATCC 17453 with their cognate flavin reductase catalyzing Baeyer-Villiger reactions.</title>
        <authorList>
            <person name="Iwaki H."/>
            <person name="Grosse S."/>
            <person name="Bergeron H."/>
            <person name="Leisch H."/>
            <person name="Morley K."/>
            <person name="Hasegawa Y."/>
            <person name="Lau P.C.K."/>
        </authorList>
    </citation>
    <scope>NUCLEOTIDE SEQUENCE</scope>
    <source>
        <strain evidence="11">ATCC 17453</strain>
    </source>
</reference>
<accession>M4YCD0</accession>
<feature type="region of interest" description="Disordered" evidence="10">
    <location>
        <begin position="131"/>
        <end position="160"/>
    </location>
</feature>
<dbReference type="FunFam" id="3.40.50.960:FF:000001">
    <property type="entry name" value="6,7-dimethyl-8-ribityllumazine synthase"/>
    <property type="match status" value="1"/>
</dbReference>
<dbReference type="GO" id="GO:0005829">
    <property type="term" value="C:cytosol"/>
    <property type="evidence" value="ECO:0007669"/>
    <property type="project" value="TreeGrafter"/>
</dbReference>
<proteinExistence type="inferred from homology"/>
<evidence type="ECO:0000256" key="2">
    <source>
        <dbReference type="ARBA" id="ARBA00007424"/>
    </source>
</evidence>
<protein>
    <recommendedName>
        <fullName evidence="8 9">6,7-dimethyl-8-ribityllumazine synthase</fullName>
        <shortName evidence="9">DMRL synthase</shortName>
        <shortName evidence="9">LS</shortName>
        <shortName evidence="9">Lumazine synthase</shortName>
        <ecNumber evidence="3 9">2.5.1.78</ecNumber>
    </recommendedName>
</protein>
<sequence>MHSIRTIEGDFAAVQGRYALVVGRFNSFVVESLLSGALDALRRQGVKDADITIVRAPGAFEIPLVIKKVAELRQFDAIIALGAVIRGGTPHFEYVAGECVKGIGQLALEYAVPMVFGVLTVDSIEQAIERSGTKAGNKGSRSRHVGNGNGQPDSCSRRGELGPLATPTLLNITPPVSQTSEWPL</sequence>
<dbReference type="PANTHER" id="PTHR21058:SF0">
    <property type="entry name" value="6,7-DIMETHYL-8-RIBITYLLUMAZINE SYNTHASE"/>
    <property type="match status" value="1"/>
</dbReference>
<evidence type="ECO:0000256" key="1">
    <source>
        <dbReference type="ARBA" id="ARBA00004917"/>
    </source>
</evidence>
<evidence type="ECO:0000256" key="8">
    <source>
        <dbReference type="ARBA" id="ARBA00072606"/>
    </source>
</evidence>
<dbReference type="InterPro" id="IPR036467">
    <property type="entry name" value="LS/RS_sf"/>
</dbReference>
<evidence type="ECO:0000256" key="4">
    <source>
        <dbReference type="ARBA" id="ARBA00022619"/>
    </source>
</evidence>
<keyword evidence="5 9" id="KW-0808">Transferase</keyword>
<dbReference type="CDD" id="cd09209">
    <property type="entry name" value="Lumazine_synthase-I"/>
    <property type="match status" value="1"/>
</dbReference>
<dbReference type="GO" id="GO:0009349">
    <property type="term" value="C:riboflavin synthase complex"/>
    <property type="evidence" value="ECO:0007669"/>
    <property type="project" value="UniProtKB-UniRule"/>
</dbReference>
<evidence type="ECO:0000256" key="7">
    <source>
        <dbReference type="ARBA" id="ARBA00058151"/>
    </source>
</evidence>
<dbReference type="InterPro" id="IPR034964">
    <property type="entry name" value="LS"/>
</dbReference>
<evidence type="ECO:0000256" key="9">
    <source>
        <dbReference type="HAMAP-Rule" id="MF_00178"/>
    </source>
</evidence>
<gene>
    <name evidence="9" type="primary">ribH</name>
</gene>
<dbReference type="HAMAP" id="MF_00178">
    <property type="entry name" value="Lumazine_synth"/>
    <property type="match status" value="1"/>
</dbReference>
<feature type="binding site" evidence="9">
    <location>
        <position position="116"/>
    </location>
    <ligand>
        <name>5-amino-6-(D-ribitylamino)uracil</name>
        <dbReference type="ChEBI" id="CHEBI:15934"/>
    </ligand>
</feature>
<dbReference type="SUPFAM" id="SSF52121">
    <property type="entry name" value="Lumazine synthase"/>
    <property type="match status" value="1"/>
</dbReference>
<dbReference type="NCBIfam" id="NF000812">
    <property type="entry name" value="PRK00061.1-4"/>
    <property type="match status" value="1"/>
</dbReference>
<dbReference type="InterPro" id="IPR002180">
    <property type="entry name" value="LS/RS"/>
</dbReference>
<dbReference type="EMBL" id="KC349947">
    <property type="protein sequence ID" value="AGI42837.1"/>
    <property type="molecule type" value="Genomic_DNA"/>
</dbReference>
<feature type="compositionally biased region" description="Polar residues" evidence="10">
    <location>
        <begin position="168"/>
        <end position="184"/>
    </location>
</feature>
<feature type="region of interest" description="Disordered" evidence="10">
    <location>
        <begin position="165"/>
        <end position="184"/>
    </location>
</feature>
<keyword evidence="4 9" id="KW-0686">Riboflavin biosynthesis</keyword>
<dbReference type="NCBIfam" id="TIGR00114">
    <property type="entry name" value="lumazine-synth"/>
    <property type="match status" value="1"/>
</dbReference>
<evidence type="ECO:0000256" key="6">
    <source>
        <dbReference type="ARBA" id="ARBA00048785"/>
    </source>
</evidence>
<feature type="active site" description="Proton donor" evidence="9">
    <location>
        <position position="91"/>
    </location>
</feature>
<evidence type="ECO:0000256" key="3">
    <source>
        <dbReference type="ARBA" id="ARBA00012664"/>
    </source>
</evidence>
<comment type="catalytic activity">
    <reaction evidence="6 9">
        <text>(2S)-2-hydroxy-3-oxobutyl phosphate + 5-amino-6-(D-ribitylamino)uracil = 6,7-dimethyl-8-(1-D-ribityl)lumazine + phosphate + 2 H2O + H(+)</text>
        <dbReference type="Rhea" id="RHEA:26152"/>
        <dbReference type="ChEBI" id="CHEBI:15377"/>
        <dbReference type="ChEBI" id="CHEBI:15378"/>
        <dbReference type="ChEBI" id="CHEBI:15934"/>
        <dbReference type="ChEBI" id="CHEBI:43474"/>
        <dbReference type="ChEBI" id="CHEBI:58201"/>
        <dbReference type="ChEBI" id="CHEBI:58830"/>
        <dbReference type="EC" id="2.5.1.78"/>
    </reaction>
</comment>